<dbReference type="PANTHER" id="PTHR42791">
    <property type="entry name" value="GNAT FAMILY ACETYLTRANSFERASE"/>
    <property type="match status" value="1"/>
</dbReference>
<name>A0AAN6EV35_EXODE</name>
<proteinExistence type="predicted"/>
<dbReference type="Pfam" id="PF13508">
    <property type="entry name" value="Acetyltransf_7"/>
    <property type="match status" value="1"/>
</dbReference>
<evidence type="ECO:0000313" key="3">
    <source>
        <dbReference type="Proteomes" id="UP001161757"/>
    </source>
</evidence>
<evidence type="ECO:0000259" key="1">
    <source>
        <dbReference type="PROSITE" id="PS51186"/>
    </source>
</evidence>
<dbReference type="InterPro" id="IPR000182">
    <property type="entry name" value="GNAT_dom"/>
</dbReference>
<accession>A0AAN6EV35</accession>
<dbReference type="InterPro" id="IPR016181">
    <property type="entry name" value="Acyl_CoA_acyltransferase"/>
</dbReference>
<dbReference type="AlphaFoldDB" id="A0AAN6EV35"/>
<dbReference type="Gene3D" id="3.40.630.30">
    <property type="match status" value="1"/>
</dbReference>
<gene>
    <name evidence="2" type="ORF">HRR80_004087</name>
</gene>
<reference evidence="2" key="1">
    <citation type="submission" date="2023-01" db="EMBL/GenBank/DDBJ databases">
        <title>Exophiala dermititidis isolated from Cystic Fibrosis Patient.</title>
        <authorList>
            <person name="Kurbessoian T."/>
            <person name="Crocker A."/>
            <person name="Murante D."/>
            <person name="Hogan D.A."/>
            <person name="Stajich J.E."/>
        </authorList>
    </citation>
    <scope>NUCLEOTIDE SEQUENCE</scope>
    <source>
        <strain evidence="2">Ex8</strain>
    </source>
</reference>
<evidence type="ECO:0000313" key="2">
    <source>
        <dbReference type="EMBL" id="KAJ8992195.1"/>
    </source>
</evidence>
<dbReference type="PROSITE" id="PS51186">
    <property type="entry name" value="GNAT"/>
    <property type="match status" value="1"/>
</dbReference>
<protein>
    <recommendedName>
        <fullName evidence="1">N-acetyltransferase domain-containing protein</fullName>
    </recommendedName>
</protein>
<dbReference type="SUPFAM" id="SSF55729">
    <property type="entry name" value="Acyl-CoA N-acyltransferases (Nat)"/>
    <property type="match status" value="1"/>
</dbReference>
<dbReference type="Proteomes" id="UP001161757">
    <property type="component" value="Unassembled WGS sequence"/>
</dbReference>
<comment type="caution">
    <text evidence="2">The sequence shown here is derived from an EMBL/GenBank/DDBJ whole genome shotgun (WGS) entry which is preliminary data.</text>
</comment>
<feature type="domain" description="N-acetyltransferase" evidence="1">
    <location>
        <begin position="150"/>
        <end position="227"/>
    </location>
</feature>
<sequence>MHVRLAEARNLSDLATVATDAMWDDELTVFLAPYRHRHPECLRQGFLRRAKKRFYGGHLLLAAVTDQGDVWWDGTEKIVGYLSATPSKDNAAAAGKCRFSWNGLEISLLRFEELFVWYTHSDKSIDRANWLEFQNHTGNRGPLDDIKDSWQISHLSVSPSYQRHGIGSALVEYVQNIAAKENIPVTLLASAQGQLLYKKLGFAGIGSVDYGAGNLAEAMVWYPSNAGH</sequence>
<dbReference type="PANTHER" id="PTHR42791:SF16">
    <property type="entry name" value="N-ACETYLTRANSFERASE DOMAIN-CONTAINING PROTEIN"/>
    <property type="match status" value="1"/>
</dbReference>
<dbReference type="InterPro" id="IPR052523">
    <property type="entry name" value="Trichothecene_AcTrans"/>
</dbReference>
<organism evidence="2 3">
    <name type="scientific">Exophiala dermatitidis</name>
    <name type="common">Black yeast-like fungus</name>
    <name type="synonym">Wangiella dermatitidis</name>
    <dbReference type="NCBI Taxonomy" id="5970"/>
    <lineage>
        <taxon>Eukaryota</taxon>
        <taxon>Fungi</taxon>
        <taxon>Dikarya</taxon>
        <taxon>Ascomycota</taxon>
        <taxon>Pezizomycotina</taxon>
        <taxon>Eurotiomycetes</taxon>
        <taxon>Chaetothyriomycetidae</taxon>
        <taxon>Chaetothyriales</taxon>
        <taxon>Herpotrichiellaceae</taxon>
        <taxon>Exophiala</taxon>
    </lineage>
</organism>
<dbReference type="GO" id="GO:0016747">
    <property type="term" value="F:acyltransferase activity, transferring groups other than amino-acyl groups"/>
    <property type="evidence" value="ECO:0007669"/>
    <property type="project" value="InterPro"/>
</dbReference>
<dbReference type="EMBL" id="JAJGCB010000006">
    <property type="protein sequence ID" value="KAJ8992195.1"/>
    <property type="molecule type" value="Genomic_DNA"/>
</dbReference>
<dbReference type="CDD" id="cd04301">
    <property type="entry name" value="NAT_SF"/>
    <property type="match status" value="1"/>
</dbReference>